<dbReference type="Gene3D" id="3.40.50.1980">
    <property type="entry name" value="Nitrogenase molybdenum iron protein domain"/>
    <property type="match status" value="2"/>
</dbReference>
<name>A0A4R1R6D6_HYDET</name>
<dbReference type="Pfam" id="PF00148">
    <property type="entry name" value="Oxidored_nitro"/>
    <property type="match status" value="1"/>
</dbReference>
<protein>
    <submittedName>
        <fullName evidence="2">Nitrogenase component 1 type oxidoreductase</fullName>
    </submittedName>
</protein>
<proteinExistence type="predicted"/>
<organism evidence="2 3">
    <name type="scientific">Hydrogenispora ethanolica</name>
    <dbReference type="NCBI Taxonomy" id="1082276"/>
    <lineage>
        <taxon>Bacteria</taxon>
        <taxon>Bacillati</taxon>
        <taxon>Bacillota</taxon>
        <taxon>Hydrogenispora</taxon>
    </lineage>
</organism>
<dbReference type="AlphaFoldDB" id="A0A4R1R6D6"/>
<dbReference type="RefSeq" id="WP_132016338.1">
    <property type="nucleotide sequence ID" value="NZ_SLUN01000035.1"/>
</dbReference>
<dbReference type="OrthoDB" id="3199475at2"/>
<dbReference type="GO" id="GO:0016491">
    <property type="term" value="F:oxidoreductase activity"/>
    <property type="evidence" value="ECO:0007669"/>
    <property type="project" value="InterPro"/>
</dbReference>
<comment type="caution">
    <text evidence="2">The sequence shown here is derived from an EMBL/GenBank/DDBJ whole genome shotgun (WGS) entry which is preliminary data.</text>
</comment>
<sequence>MKRLFKFLPPFAPDYSGVCSALFELGGVSVILDASGCTGNYTGYDEPRWYGGPGNVYCSGLREMDAVLGDEAKLFRKVQEYLGRRRAAFIALLGSPAPMVIGMDYAAVAAEMSQRFDLPVLAFDTSGMHYYDQGASQAFLAVARQFVKPPSRKLADGLNIIGATPLDLSPDNLQALRQGLEKAGYTIVSCWSMGADLGDVGRAAEAGLNLVVSGTGLAAARYLESQYGIPFMTGIPVSR</sequence>
<dbReference type="Proteomes" id="UP000295008">
    <property type="component" value="Unassembled WGS sequence"/>
</dbReference>
<dbReference type="SUPFAM" id="SSF53807">
    <property type="entry name" value="Helical backbone' metal receptor"/>
    <property type="match status" value="1"/>
</dbReference>
<dbReference type="PANTHER" id="PTHR42846:SF1">
    <property type="entry name" value="NI-SIROHYDROCHLORIN A,C-DIAMIDE REDUCTIVE CYCLASE COMPLEX, COMPONENT CFBD"/>
    <property type="match status" value="1"/>
</dbReference>
<keyword evidence="3" id="KW-1185">Reference proteome</keyword>
<dbReference type="EMBL" id="SLUN01000035">
    <property type="protein sequence ID" value="TCL60882.1"/>
    <property type="molecule type" value="Genomic_DNA"/>
</dbReference>
<dbReference type="PANTHER" id="PTHR42846">
    <property type="entry name" value="NI-SIROHYDROCHLORIN A,C-DIAMIDE REDUCTIVE CYCLASE COMPLEX, COMPONENT CFBD"/>
    <property type="match status" value="1"/>
</dbReference>
<dbReference type="InterPro" id="IPR000510">
    <property type="entry name" value="Nase/OxRdtase_comp1"/>
</dbReference>
<gene>
    <name evidence="2" type="ORF">EDC14_103541</name>
</gene>
<evidence type="ECO:0000313" key="2">
    <source>
        <dbReference type="EMBL" id="TCL60882.1"/>
    </source>
</evidence>
<evidence type="ECO:0000259" key="1">
    <source>
        <dbReference type="Pfam" id="PF00148"/>
    </source>
</evidence>
<evidence type="ECO:0000313" key="3">
    <source>
        <dbReference type="Proteomes" id="UP000295008"/>
    </source>
</evidence>
<reference evidence="2 3" key="1">
    <citation type="submission" date="2019-03" db="EMBL/GenBank/DDBJ databases">
        <title>Genomic Encyclopedia of Type Strains, Phase IV (KMG-IV): sequencing the most valuable type-strain genomes for metagenomic binning, comparative biology and taxonomic classification.</title>
        <authorList>
            <person name="Goeker M."/>
        </authorList>
    </citation>
    <scope>NUCLEOTIDE SEQUENCE [LARGE SCALE GENOMIC DNA]</scope>
    <source>
        <strain evidence="2 3">LX-B</strain>
    </source>
</reference>
<feature type="domain" description="Nitrogenase/oxidoreductase component 1" evidence="1">
    <location>
        <begin position="15"/>
        <end position="237"/>
    </location>
</feature>
<accession>A0A4R1R6D6</accession>
<dbReference type="InterPro" id="IPR052673">
    <property type="entry name" value="Ni-siroh_cyclase_CfbD"/>
</dbReference>